<accession>A0A2U1QNX5</accession>
<evidence type="ECO:0000313" key="7">
    <source>
        <dbReference type="EMBL" id="PWA99688.1"/>
    </source>
</evidence>
<dbReference type="STRING" id="35608.A0A2U1QNX5"/>
<keyword evidence="3" id="KW-0479">Metal-binding</keyword>
<keyword evidence="4" id="KW-0636">Prenylation</keyword>
<dbReference type="OrthoDB" id="689350at2759"/>
<dbReference type="SUPFAM" id="SSF55008">
    <property type="entry name" value="HMA, heavy metal-associated domain"/>
    <property type="match status" value="1"/>
</dbReference>
<sequence length="250" mass="28067">MVLPRNMPPNDHFQILQIKTCALKVNIHCIGCKRKVKKILKKIEGVYSVDIDAEHGKVLVTGNVEPTTLIKKLGKSGKYAEIWPSSDQDISSIINGGNYQSQLQNLMASLNGQKSQPLLTSGYPRGLEDQLSFERYLKQSMDMNNHAHAGFDDSVVAESLIGEDGSGFIDLEGSELGGFGGRFNSPAMIPMNMYQQSHRSPMIMNRNVHNMNMHGNMGNVMLHDNMYMHQPQMSNHAPPMFRHAHRAHYY</sequence>
<name>A0A2U1QNX5_ARTAN</name>
<evidence type="ECO:0000256" key="5">
    <source>
        <dbReference type="ARBA" id="ARBA00024045"/>
    </source>
</evidence>
<keyword evidence="4" id="KW-0449">Lipoprotein</keyword>
<organism evidence="7 8">
    <name type="scientific">Artemisia annua</name>
    <name type="common">Sweet wormwood</name>
    <dbReference type="NCBI Taxonomy" id="35608"/>
    <lineage>
        <taxon>Eukaryota</taxon>
        <taxon>Viridiplantae</taxon>
        <taxon>Streptophyta</taxon>
        <taxon>Embryophyta</taxon>
        <taxon>Tracheophyta</taxon>
        <taxon>Spermatophyta</taxon>
        <taxon>Magnoliopsida</taxon>
        <taxon>eudicotyledons</taxon>
        <taxon>Gunneridae</taxon>
        <taxon>Pentapetalae</taxon>
        <taxon>asterids</taxon>
        <taxon>campanulids</taxon>
        <taxon>Asterales</taxon>
        <taxon>Asteraceae</taxon>
        <taxon>Asteroideae</taxon>
        <taxon>Anthemideae</taxon>
        <taxon>Artemisiinae</taxon>
        <taxon>Artemisia</taxon>
    </lineage>
</organism>
<dbReference type="GO" id="GO:0009626">
    <property type="term" value="P:plant-type hypersensitive response"/>
    <property type="evidence" value="ECO:0007669"/>
    <property type="project" value="UniProtKB-KW"/>
</dbReference>
<evidence type="ECO:0000256" key="1">
    <source>
        <dbReference type="ARBA" id="ARBA00004170"/>
    </source>
</evidence>
<dbReference type="GO" id="GO:0046872">
    <property type="term" value="F:metal ion binding"/>
    <property type="evidence" value="ECO:0007669"/>
    <property type="project" value="UniProtKB-KW"/>
</dbReference>
<reference evidence="7 8" key="1">
    <citation type="journal article" date="2018" name="Mol. Plant">
        <title>The genome of Artemisia annua provides insight into the evolution of Asteraceae family and artemisinin biosynthesis.</title>
        <authorList>
            <person name="Shen Q."/>
            <person name="Zhang L."/>
            <person name="Liao Z."/>
            <person name="Wang S."/>
            <person name="Yan T."/>
            <person name="Shi P."/>
            <person name="Liu M."/>
            <person name="Fu X."/>
            <person name="Pan Q."/>
            <person name="Wang Y."/>
            <person name="Lv Z."/>
            <person name="Lu X."/>
            <person name="Zhang F."/>
            <person name="Jiang W."/>
            <person name="Ma Y."/>
            <person name="Chen M."/>
            <person name="Hao X."/>
            <person name="Li L."/>
            <person name="Tang Y."/>
            <person name="Lv G."/>
            <person name="Zhou Y."/>
            <person name="Sun X."/>
            <person name="Brodelius P.E."/>
            <person name="Rose J.K.C."/>
            <person name="Tang K."/>
        </authorList>
    </citation>
    <scope>NUCLEOTIDE SEQUENCE [LARGE SCALE GENOMIC DNA]</scope>
    <source>
        <strain evidence="8">cv. Huhao1</strain>
        <tissue evidence="7">Leaf</tissue>
    </source>
</reference>
<dbReference type="PROSITE" id="PS50846">
    <property type="entry name" value="HMA_2"/>
    <property type="match status" value="1"/>
</dbReference>
<dbReference type="Pfam" id="PF00403">
    <property type="entry name" value="HMA"/>
    <property type="match status" value="1"/>
</dbReference>
<dbReference type="Proteomes" id="UP000245207">
    <property type="component" value="Unassembled WGS sequence"/>
</dbReference>
<comment type="caution">
    <text evidence="7">The sequence shown here is derived from an EMBL/GenBank/DDBJ whole genome shotgun (WGS) entry which is preliminary data.</text>
</comment>
<dbReference type="InterPro" id="IPR036163">
    <property type="entry name" value="HMA_dom_sf"/>
</dbReference>
<comment type="subcellular location">
    <subcellularLocation>
        <location evidence="1">Membrane</location>
        <topology evidence="1">Peripheral membrane protein</topology>
    </subcellularLocation>
</comment>
<protein>
    <submittedName>
        <fullName evidence="7">Heavy metal-associated domain, HMA</fullName>
    </submittedName>
</protein>
<evidence type="ECO:0000256" key="3">
    <source>
        <dbReference type="ARBA" id="ARBA00022723"/>
    </source>
</evidence>
<evidence type="ECO:0000256" key="4">
    <source>
        <dbReference type="ARBA" id="ARBA00023289"/>
    </source>
</evidence>
<dbReference type="PANTHER" id="PTHR45868:SF74">
    <property type="entry name" value="HEAVY METAL-ASSOCIATED ISOPRENYLATED PLANT PROTEIN 33"/>
    <property type="match status" value="1"/>
</dbReference>
<dbReference type="AlphaFoldDB" id="A0A2U1QNX5"/>
<comment type="similarity">
    <text evidence="5">Belongs to the HIPP family.</text>
</comment>
<dbReference type="GO" id="GO:0016020">
    <property type="term" value="C:membrane"/>
    <property type="evidence" value="ECO:0007669"/>
    <property type="project" value="UniProtKB-SubCell"/>
</dbReference>
<dbReference type="CDD" id="cd00371">
    <property type="entry name" value="HMA"/>
    <property type="match status" value="1"/>
</dbReference>
<evidence type="ECO:0000259" key="6">
    <source>
        <dbReference type="PROSITE" id="PS50846"/>
    </source>
</evidence>
<feature type="domain" description="HMA" evidence="6">
    <location>
        <begin position="18"/>
        <end position="81"/>
    </location>
</feature>
<proteinExistence type="inferred from homology"/>
<dbReference type="PANTHER" id="PTHR45868">
    <property type="entry name" value="HEAVY METAL-ASSOCIATED ISOPRENYLATED PLANT PROTEIN 33-RELATED"/>
    <property type="match status" value="1"/>
</dbReference>
<gene>
    <name evidence="7" type="ORF">CTI12_AA002180</name>
</gene>
<keyword evidence="8" id="KW-1185">Reference proteome</keyword>
<dbReference type="Gene3D" id="3.30.70.100">
    <property type="match status" value="1"/>
</dbReference>
<evidence type="ECO:0000313" key="8">
    <source>
        <dbReference type="Proteomes" id="UP000245207"/>
    </source>
</evidence>
<evidence type="ECO:0000256" key="2">
    <source>
        <dbReference type="ARBA" id="ARBA00022481"/>
    </source>
</evidence>
<dbReference type="EMBL" id="PKPP01000009">
    <property type="protein sequence ID" value="PWA99688.1"/>
    <property type="molecule type" value="Genomic_DNA"/>
</dbReference>
<dbReference type="InterPro" id="IPR006121">
    <property type="entry name" value="HMA_dom"/>
</dbReference>
<keyword evidence="2" id="KW-0488">Methylation</keyword>
<dbReference type="FunFam" id="3.30.70.100:FF:000008">
    <property type="entry name" value="Copper transport protein ATOX1"/>
    <property type="match status" value="1"/>
</dbReference>